<dbReference type="AlphaFoldDB" id="A0A6B1DVV0"/>
<proteinExistence type="predicted"/>
<name>A0A6B1DVV0_9CHLR</name>
<dbReference type="InterPro" id="IPR036983">
    <property type="entry name" value="AIM24_sf"/>
</dbReference>
<protein>
    <submittedName>
        <fullName evidence="1">TIGR00266 family protein</fullName>
    </submittedName>
</protein>
<comment type="caution">
    <text evidence="1">The sequence shown here is derived from an EMBL/GenBank/DDBJ whole genome shotgun (WGS) entry which is preliminary data.</text>
</comment>
<evidence type="ECO:0000313" key="1">
    <source>
        <dbReference type="EMBL" id="MYD91368.1"/>
    </source>
</evidence>
<dbReference type="EMBL" id="VXPY01000094">
    <property type="protein sequence ID" value="MYD91368.1"/>
    <property type="molecule type" value="Genomic_DNA"/>
</dbReference>
<dbReference type="InterPro" id="IPR016031">
    <property type="entry name" value="Trp_RNA-bd_attenuator-like_dom"/>
</dbReference>
<dbReference type="Pfam" id="PF01987">
    <property type="entry name" value="AIM24"/>
    <property type="match status" value="1"/>
</dbReference>
<dbReference type="SUPFAM" id="SSF51219">
    <property type="entry name" value="TRAP-like"/>
    <property type="match status" value="1"/>
</dbReference>
<sequence length="225" mass="24558">MNYEIIGTTMQAVEITLATGESVVTEAGGMAWISGEVDMSTKAEGGLFGGIKRKLAGESFFQTTYTAKEDNCLISFNPYAPGKVLPLELTGSNEYVLQRDAFMVSETTVERDIHFQRRLGAGFFGGEGFILQRVYGTGVIFVEVPGEVVVKELAPNEELKVDPGHIALYDSTIDFDVKRNEGVRNIVFSGEGLFLAHLRGPGRVWLQTMTLQNLAAKISQHSPSS</sequence>
<organism evidence="1">
    <name type="scientific">Caldilineaceae bacterium SB0662_bin_9</name>
    <dbReference type="NCBI Taxonomy" id="2605258"/>
    <lineage>
        <taxon>Bacteria</taxon>
        <taxon>Bacillati</taxon>
        <taxon>Chloroflexota</taxon>
        <taxon>Caldilineae</taxon>
        <taxon>Caldilineales</taxon>
        <taxon>Caldilineaceae</taxon>
    </lineage>
</organism>
<dbReference type="Gene3D" id="3.60.160.10">
    <property type="entry name" value="Mitochondrial biogenesis AIM24"/>
    <property type="match status" value="1"/>
</dbReference>
<dbReference type="InterPro" id="IPR002838">
    <property type="entry name" value="AIM24"/>
</dbReference>
<dbReference type="PANTHER" id="PTHR43657:SF1">
    <property type="entry name" value="ALTERED INHERITANCE OF MITOCHONDRIA PROTEIN 24, MITOCHONDRIAL"/>
    <property type="match status" value="1"/>
</dbReference>
<reference evidence="1" key="1">
    <citation type="submission" date="2019-09" db="EMBL/GenBank/DDBJ databases">
        <title>Characterisation of the sponge microbiome using genome-centric metagenomics.</title>
        <authorList>
            <person name="Engelberts J.P."/>
            <person name="Robbins S.J."/>
            <person name="De Goeij J.M."/>
            <person name="Aranda M."/>
            <person name="Bell S.C."/>
            <person name="Webster N.S."/>
        </authorList>
    </citation>
    <scope>NUCLEOTIDE SEQUENCE</scope>
    <source>
        <strain evidence="1">SB0662_bin_9</strain>
    </source>
</reference>
<dbReference type="PANTHER" id="PTHR43657">
    <property type="entry name" value="TRYPTOPHAN RNA-BINDING ATTENUATOR PROTEIN-LIKE PROTEIN"/>
    <property type="match status" value="1"/>
</dbReference>
<accession>A0A6B1DVV0</accession>
<gene>
    <name evidence="1" type="ORF">F4Y08_13700</name>
</gene>
<dbReference type="NCBIfam" id="TIGR00266">
    <property type="entry name" value="TIGR00266 family protein"/>
    <property type="match status" value="1"/>
</dbReference>